<dbReference type="InterPro" id="IPR008927">
    <property type="entry name" value="6-PGluconate_DH-like_C_sf"/>
</dbReference>
<dbReference type="InterPro" id="IPR000304">
    <property type="entry name" value="Pyrroline-COOH_reductase"/>
</dbReference>
<comment type="subcellular location">
    <subcellularLocation>
        <location evidence="4">Cytoplasm</location>
    </subcellularLocation>
</comment>
<keyword evidence="3 4" id="KW-0560">Oxidoreductase</keyword>
<keyword evidence="4" id="KW-0028">Amino-acid biosynthesis</keyword>
<dbReference type="Pfam" id="PF14748">
    <property type="entry name" value="P5CR_dimer"/>
    <property type="match status" value="1"/>
</dbReference>
<keyword evidence="8" id="KW-1185">Reference proteome</keyword>
<dbReference type="EC" id="1.5.1.2" evidence="4"/>
<evidence type="ECO:0000259" key="6">
    <source>
        <dbReference type="Pfam" id="PF14748"/>
    </source>
</evidence>
<comment type="function">
    <text evidence="4">Catalyzes the reduction of 1-pyrroline-5-carboxylate (PCA) to L-proline.</text>
</comment>
<gene>
    <name evidence="4" type="primary">proC</name>
    <name evidence="7" type="ORF">KDX31_11220</name>
</gene>
<dbReference type="InterPro" id="IPR029036">
    <property type="entry name" value="P5CR_dimer"/>
</dbReference>
<evidence type="ECO:0000256" key="1">
    <source>
        <dbReference type="ARBA" id="ARBA00005525"/>
    </source>
</evidence>
<dbReference type="PANTHER" id="PTHR11645:SF0">
    <property type="entry name" value="PYRROLINE-5-CARBOXYLATE REDUCTASE 3"/>
    <property type="match status" value="1"/>
</dbReference>
<feature type="domain" description="Pyrroline-5-carboxylate reductase catalytic N-terminal" evidence="5">
    <location>
        <begin position="7"/>
        <end position="108"/>
    </location>
</feature>
<protein>
    <recommendedName>
        <fullName evidence="4">Pyrroline-5-carboxylate reductase</fullName>
        <shortName evidence="4">P5C reductase</shortName>
        <shortName evidence="4">P5CR</shortName>
        <ecNumber evidence="4">1.5.1.2</ecNumber>
    </recommendedName>
    <alternativeName>
        <fullName evidence="4">PCA reductase</fullName>
    </alternativeName>
</protein>
<comment type="similarity">
    <text evidence="1 4">Belongs to the pyrroline-5-carboxylate reductase family.</text>
</comment>
<comment type="pathway">
    <text evidence="4">Amino-acid biosynthesis; L-proline biosynthesis; L-proline from L-glutamate 5-semialdehyde: step 1/1.</text>
</comment>
<comment type="catalytic activity">
    <reaction evidence="4">
        <text>L-proline + NAD(+) = (S)-1-pyrroline-5-carboxylate + NADH + 2 H(+)</text>
        <dbReference type="Rhea" id="RHEA:14105"/>
        <dbReference type="ChEBI" id="CHEBI:15378"/>
        <dbReference type="ChEBI" id="CHEBI:17388"/>
        <dbReference type="ChEBI" id="CHEBI:57540"/>
        <dbReference type="ChEBI" id="CHEBI:57945"/>
        <dbReference type="ChEBI" id="CHEBI:60039"/>
        <dbReference type="EC" id="1.5.1.2"/>
    </reaction>
</comment>
<dbReference type="InterPro" id="IPR036291">
    <property type="entry name" value="NAD(P)-bd_dom_sf"/>
</dbReference>
<dbReference type="SUPFAM" id="SSF48179">
    <property type="entry name" value="6-phosphogluconate dehydrogenase C-terminal domain-like"/>
    <property type="match status" value="1"/>
</dbReference>
<dbReference type="Proteomes" id="UP001059950">
    <property type="component" value="Chromosome"/>
</dbReference>
<evidence type="ECO:0000259" key="5">
    <source>
        <dbReference type="Pfam" id="PF03807"/>
    </source>
</evidence>
<evidence type="ECO:0000256" key="4">
    <source>
        <dbReference type="HAMAP-Rule" id="MF_01925"/>
    </source>
</evidence>
<evidence type="ECO:0000256" key="3">
    <source>
        <dbReference type="ARBA" id="ARBA00023002"/>
    </source>
</evidence>
<dbReference type="EMBL" id="CP073344">
    <property type="protein sequence ID" value="UTW01933.1"/>
    <property type="molecule type" value="Genomic_DNA"/>
</dbReference>
<proteinExistence type="inferred from homology"/>
<name>A0ABY5GPN9_9GAMM</name>
<dbReference type="PIRSF" id="PIRSF000193">
    <property type="entry name" value="Pyrrol-5-carb_rd"/>
    <property type="match status" value="1"/>
</dbReference>
<comment type="catalytic activity">
    <reaction evidence="4">
        <text>L-proline + NADP(+) = (S)-1-pyrroline-5-carboxylate + NADPH + 2 H(+)</text>
        <dbReference type="Rhea" id="RHEA:14109"/>
        <dbReference type="ChEBI" id="CHEBI:15378"/>
        <dbReference type="ChEBI" id="CHEBI:17388"/>
        <dbReference type="ChEBI" id="CHEBI:57783"/>
        <dbReference type="ChEBI" id="CHEBI:58349"/>
        <dbReference type="ChEBI" id="CHEBI:60039"/>
        <dbReference type="EC" id="1.5.1.2"/>
    </reaction>
</comment>
<dbReference type="PANTHER" id="PTHR11645">
    <property type="entry name" value="PYRROLINE-5-CARBOXYLATE REDUCTASE"/>
    <property type="match status" value="1"/>
</dbReference>
<organism evidence="7 8">
    <name type="scientific">Amphritea atlantica</name>
    <dbReference type="NCBI Taxonomy" id="355243"/>
    <lineage>
        <taxon>Bacteria</taxon>
        <taxon>Pseudomonadati</taxon>
        <taxon>Pseudomonadota</taxon>
        <taxon>Gammaproteobacteria</taxon>
        <taxon>Oceanospirillales</taxon>
        <taxon>Oceanospirillaceae</taxon>
        <taxon>Amphritea</taxon>
    </lineage>
</organism>
<keyword evidence="2 4" id="KW-0521">NADP</keyword>
<dbReference type="Gene3D" id="1.10.3730.10">
    <property type="entry name" value="ProC C-terminal domain-like"/>
    <property type="match status" value="1"/>
</dbReference>
<reference evidence="7" key="1">
    <citation type="submission" date="2021-04" db="EMBL/GenBank/DDBJ databases">
        <title>Oceanospirillales bacteria with DddD are important DMSP degraders in coastal seawater.</title>
        <authorList>
            <person name="Liu J."/>
        </authorList>
    </citation>
    <scope>NUCLEOTIDE SEQUENCE</scope>
    <source>
        <strain evidence="7">GY6</strain>
    </source>
</reference>
<evidence type="ECO:0000256" key="2">
    <source>
        <dbReference type="ARBA" id="ARBA00022857"/>
    </source>
</evidence>
<dbReference type="HAMAP" id="MF_01925">
    <property type="entry name" value="P5C_reductase"/>
    <property type="match status" value="1"/>
</dbReference>
<feature type="domain" description="Pyrroline-5-carboxylate reductase dimerisation" evidence="6">
    <location>
        <begin position="171"/>
        <end position="273"/>
    </location>
</feature>
<dbReference type="Pfam" id="PF03807">
    <property type="entry name" value="F420_oxidored"/>
    <property type="match status" value="1"/>
</dbReference>
<dbReference type="Gene3D" id="3.40.50.720">
    <property type="entry name" value="NAD(P)-binding Rossmann-like Domain"/>
    <property type="match status" value="1"/>
</dbReference>
<dbReference type="InterPro" id="IPR028939">
    <property type="entry name" value="P5C_Rdtase_cat_N"/>
</dbReference>
<evidence type="ECO:0000313" key="7">
    <source>
        <dbReference type="EMBL" id="UTW01933.1"/>
    </source>
</evidence>
<sequence>MTPDFCIGIIGGTGQLGSAIAHGLLRNRFIAPERLWISSRSNNVTAFASEEPTTGSAESGAAIQFTTCNQDLIDHCDVVIIAVPPPLLAALDINVESHNGVLISVIAGVTIAQLQHYTGAKRVIRAMSNPAAGKGLAYSPWCASSEVTAEDRRATLALFNAVGQTDEVTSEDQIDQFTALIGPVPGFVAYYADCMVDYAVNAGIDPLIAERAIRQLFHASGVVLATAEASPAEQVKAMIDYAGTTAAGLNAMQASPLADAIAEGLEAAYKKAQVISSTDQSGQ</sequence>
<accession>A0ABY5GPN9</accession>
<evidence type="ECO:0000313" key="8">
    <source>
        <dbReference type="Proteomes" id="UP001059950"/>
    </source>
</evidence>
<dbReference type="SUPFAM" id="SSF51735">
    <property type="entry name" value="NAD(P)-binding Rossmann-fold domains"/>
    <property type="match status" value="1"/>
</dbReference>
<keyword evidence="4" id="KW-0963">Cytoplasm</keyword>
<keyword evidence="4" id="KW-0641">Proline biosynthesis</keyword>